<keyword evidence="4" id="KW-0804">Transcription</keyword>
<comment type="caution">
    <text evidence="6">The sequence shown here is derived from an EMBL/GenBank/DDBJ whole genome shotgun (WGS) entry which is preliminary data.</text>
</comment>
<gene>
    <name evidence="6" type="ORF">GRI65_15090</name>
</gene>
<dbReference type="AlphaFoldDB" id="A0A845B507"/>
<dbReference type="InterPro" id="IPR000847">
    <property type="entry name" value="LysR_HTH_N"/>
</dbReference>
<name>A0A845B507_9SPHN</name>
<dbReference type="SUPFAM" id="SSF46785">
    <property type="entry name" value="Winged helix' DNA-binding domain"/>
    <property type="match status" value="2"/>
</dbReference>
<dbReference type="PANTHER" id="PTHR30126:SF98">
    <property type="entry name" value="HTH-TYPE TRANSCRIPTIONAL ACTIVATOR BAUR"/>
    <property type="match status" value="1"/>
</dbReference>
<evidence type="ECO:0000313" key="7">
    <source>
        <dbReference type="Proteomes" id="UP000431922"/>
    </source>
</evidence>
<dbReference type="InterPro" id="IPR036388">
    <property type="entry name" value="WH-like_DNA-bd_sf"/>
</dbReference>
<evidence type="ECO:0000256" key="1">
    <source>
        <dbReference type="ARBA" id="ARBA00009437"/>
    </source>
</evidence>
<dbReference type="Pfam" id="PF03466">
    <property type="entry name" value="LysR_substrate"/>
    <property type="match status" value="1"/>
</dbReference>
<proteinExistence type="inferred from homology"/>
<dbReference type="SUPFAM" id="SSF53850">
    <property type="entry name" value="Periplasmic binding protein-like II"/>
    <property type="match status" value="1"/>
</dbReference>
<organism evidence="6 7">
    <name type="scientific">Allopontixanthobacter sediminis</name>
    <dbReference type="NCBI Taxonomy" id="1689985"/>
    <lineage>
        <taxon>Bacteria</taxon>
        <taxon>Pseudomonadati</taxon>
        <taxon>Pseudomonadota</taxon>
        <taxon>Alphaproteobacteria</taxon>
        <taxon>Sphingomonadales</taxon>
        <taxon>Erythrobacteraceae</taxon>
        <taxon>Allopontixanthobacter</taxon>
    </lineage>
</organism>
<evidence type="ECO:0000256" key="3">
    <source>
        <dbReference type="ARBA" id="ARBA00023125"/>
    </source>
</evidence>
<dbReference type="GO" id="GO:0000976">
    <property type="term" value="F:transcription cis-regulatory region binding"/>
    <property type="evidence" value="ECO:0007669"/>
    <property type="project" value="TreeGrafter"/>
</dbReference>
<keyword evidence="3" id="KW-0238">DNA-binding</keyword>
<dbReference type="PRINTS" id="PR00039">
    <property type="entry name" value="HTHLYSR"/>
</dbReference>
<keyword evidence="2" id="KW-0805">Transcription regulation</keyword>
<evidence type="ECO:0000256" key="2">
    <source>
        <dbReference type="ARBA" id="ARBA00023015"/>
    </source>
</evidence>
<dbReference type="Pfam" id="PF00126">
    <property type="entry name" value="HTH_1"/>
    <property type="match status" value="2"/>
</dbReference>
<dbReference type="PANTHER" id="PTHR30126">
    <property type="entry name" value="HTH-TYPE TRANSCRIPTIONAL REGULATOR"/>
    <property type="match status" value="1"/>
</dbReference>
<dbReference type="Gene3D" id="1.10.10.10">
    <property type="entry name" value="Winged helix-like DNA-binding domain superfamily/Winged helix DNA-binding domain"/>
    <property type="match status" value="2"/>
</dbReference>
<dbReference type="GO" id="GO:0003700">
    <property type="term" value="F:DNA-binding transcription factor activity"/>
    <property type="evidence" value="ECO:0007669"/>
    <property type="project" value="InterPro"/>
</dbReference>
<dbReference type="Proteomes" id="UP000431922">
    <property type="component" value="Unassembled WGS sequence"/>
</dbReference>
<dbReference type="Gene3D" id="3.40.190.290">
    <property type="match status" value="1"/>
</dbReference>
<accession>A0A845B507</accession>
<dbReference type="RefSeq" id="WP_160757416.1">
    <property type="nucleotide sequence ID" value="NZ_WTYL01000006.1"/>
</dbReference>
<comment type="similarity">
    <text evidence="1">Belongs to the LysR transcriptional regulatory family.</text>
</comment>
<sequence>MDDLIPNIRHLAAFAATVEHGSVTRAAEAVNLTQPALTQAIAGLERELDCQLFEREPTGMRPTQPAILLVPRVKSAIEKIGSSRATATQLRAFLALARAGSYASAAETTGLSPASLHRAVADLSYAVGERLVERRGRHLTLTRKGEARARGLGLAIADLRSGFAEVAAWLGKAGGRIVIGAMPLSRARWLPRAILRFRAQFPSIDLAVVEGSHAELAHPLRNGEIDFLLGALRSEEELDDLEQEPIFEDRPQIIMRAGHALSRGTTLTAAQLTQYQWIMPSSLTPLRSYWEEMLAYAGCSPPRVAIECGSVLTIREILLETDMLTLLSPDQLRVEIEAGLLTVLKPPAPVKRVIGITTRRDWHPTAQQRAILTILRETAPQIS</sequence>
<evidence type="ECO:0000313" key="6">
    <source>
        <dbReference type="EMBL" id="MXP45775.1"/>
    </source>
</evidence>
<dbReference type="PROSITE" id="PS50931">
    <property type="entry name" value="HTH_LYSR"/>
    <property type="match status" value="2"/>
</dbReference>
<dbReference type="EMBL" id="WTYL01000006">
    <property type="protein sequence ID" value="MXP45775.1"/>
    <property type="molecule type" value="Genomic_DNA"/>
</dbReference>
<dbReference type="InterPro" id="IPR036390">
    <property type="entry name" value="WH_DNA-bd_sf"/>
</dbReference>
<evidence type="ECO:0000256" key="4">
    <source>
        <dbReference type="ARBA" id="ARBA00023163"/>
    </source>
</evidence>
<reference evidence="6 7" key="1">
    <citation type="submission" date="2019-12" db="EMBL/GenBank/DDBJ databases">
        <title>Genomic-based taxomic classification of the family Erythrobacteraceae.</title>
        <authorList>
            <person name="Xu L."/>
        </authorList>
    </citation>
    <scope>NUCLEOTIDE SEQUENCE [LARGE SCALE GENOMIC DNA]</scope>
    <source>
        <strain evidence="6 7">KCTC 42453</strain>
    </source>
</reference>
<keyword evidence="7" id="KW-1185">Reference proteome</keyword>
<dbReference type="InterPro" id="IPR005119">
    <property type="entry name" value="LysR_subst-bd"/>
</dbReference>
<feature type="domain" description="HTH lysR-type" evidence="5">
    <location>
        <begin position="6"/>
        <end position="63"/>
    </location>
</feature>
<feature type="domain" description="HTH lysR-type" evidence="5">
    <location>
        <begin position="89"/>
        <end position="142"/>
    </location>
</feature>
<dbReference type="OrthoDB" id="7840053at2"/>
<evidence type="ECO:0000259" key="5">
    <source>
        <dbReference type="PROSITE" id="PS50931"/>
    </source>
</evidence>
<protein>
    <submittedName>
        <fullName evidence="6">LysR family transcriptional regulator</fullName>
    </submittedName>
</protein>